<dbReference type="PANTHER" id="PTHR11365">
    <property type="entry name" value="5-OXOPROLINASE RELATED"/>
    <property type="match status" value="1"/>
</dbReference>
<feature type="domain" description="Hydantoinase A/oxoprolinase" evidence="1">
    <location>
        <begin position="200"/>
        <end position="492"/>
    </location>
</feature>
<keyword evidence="5" id="KW-1185">Reference proteome</keyword>
<proteinExistence type="predicted"/>
<evidence type="ECO:0000259" key="1">
    <source>
        <dbReference type="Pfam" id="PF01968"/>
    </source>
</evidence>
<dbReference type="Pfam" id="PF19278">
    <property type="entry name" value="Hydant_A_C"/>
    <property type="match status" value="1"/>
</dbReference>
<evidence type="ECO:0000259" key="3">
    <source>
        <dbReference type="Pfam" id="PF19278"/>
    </source>
</evidence>
<dbReference type="GO" id="GO:0006749">
    <property type="term" value="P:glutathione metabolic process"/>
    <property type="evidence" value="ECO:0007669"/>
    <property type="project" value="TreeGrafter"/>
</dbReference>
<accession>A0AAP2ZA86</accession>
<dbReference type="InterPro" id="IPR045079">
    <property type="entry name" value="Oxoprolinase-like"/>
</dbReference>
<dbReference type="InterPro" id="IPR002821">
    <property type="entry name" value="Hydantoinase_A"/>
</dbReference>
<dbReference type="PANTHER" id="PTHR11365:SF23">
    <property type="entry name" value="HYPOTHETICAL 5-OXOPROLINASE (EUROFUNG)-RELATED"/>
    <property type="match status" value="1"/>
</dbReference>
<dbReference type="GO" id="GO:0005829">
    <property type="term" value="C:cytosol"/>
    <property type="evidence" value="ECO:0007669"/>
    <property type="project" value="TreeGrafter"/>
</dbReference>
<dbReference type="GO" id="GO:0017168">
    <property type="term" value="F:5-oxoprolinase (ATP-hydrolyzing) activity"/>
    <property type="evidence" value="ECO:0007669"/>
    <property type="project" value="TreeGrafter"/>
</dbReference>
<evidence type="ECO:0000259" key="2">
    <source>
        <dbReference type="Pfam" id="PF05378"/>
    </source>
</evidence>
<name>A0AAP2ZA86_9EURY</name>
<feature type="domain" description="Hydantoinase/oxoprolinase N-terminal" evidence="2">
    <location>
        <begin position="7"/>
        <end position="179"/>
    </location>
</feature>
<dbReference type="Pfam" id="PF05378">
    <property type="entry name" value="Hydant_A_N"/>
    <property type="match status" value="1"/>
</dbReference>
<comment type="caution">
    <text evidence="4">The sequence shown here is derived from an EMBL/GenBank/DDBJ whole genome shotgun (WGS) entry which is preliminary data.</text>
</comment>
<feature type="domain" description="Acetophenone carboxylase-like C-terminal" evidence="3">
    <location>
        <begin position="504"/>
        <end position="691"/>
    </location>
</feature>
<protein>
    <submittedName>
        <fullName evidence="4">Hydantoinase/oxoprolinase family protein</fullName>
    </submittedName>
</protein>
<dbReference type="InterPro" id="IPR049517">
    <property type="entry name" value="ACX-like_C"/>
</dbReference>
<evidence type="ECO:0000313" key="5">
    <source>
        <dbReference type="Proteomes" id="UP001321047"/>
    </source>
</evidence>
<dbReference type="Proteomes" id="UP001321047">
    <property type="component" value="Unassembled WGS sequence"/>
</dbReference>
<dbReference type="AlphaFoldDB" id="A0AAP2ZA86"/>
<dbReference type="InterPro" id="IPR008040">
    <property type="entry name" value="Hydant_A_N"/>
</dbReference>
<dbReference type="RefSeq" id="WP_342809524.1">
    <property type="nucleotide sequence ID" value="NZ_JAOPJZ010000014.1"/>
</dbReference>
<dbReference type="EMBL" id="JAOPJZ010000014">
    <property type="protein sequence ID" value="MCU4753203.1"/>
    <property type="molecule type" value="Genomic_DNA"/>
</dbReference>
<organism evidence="4 5">
    <name type="scientific">Natronosalvus hydrolyticus</name>
    <dbReference type="NCBI Taxonomy" id="2979988"/>
    <lineage>
        <taxon>Archaea</taxon>
        <taxon>Methanobacteriati</taxon>
        <taxon>Methanobacteriota</taxon>
        <taxon>Stenosarchaea group</taxon>
        <taxon>Halobacteria</taxon>
        <taxon>Halobacteriales</taxon>
        <taxon>Natrialbaceae</taxon>
        <taxon>Natronosalvus</taxon>
    </lineage>
</organism>
<sequence>MRENNTRVAVDIGGTFTDLVAVTDGALSLEKASTTPDNFANGVIATLEKSSVPQSAIDQFVHGTTVVINAVTERNGERCALITTEGFRDVLDITRANRPDMFNFRYEKPEPFVPRRDRFEVGERVDQAGTVLESLSESAVKAAVEEIRDRGIDTIAVSYLHAYANPEHELRTREIIAEQFPEAYVTLSHELTGEYREYERTNTAVLNSYVRPIADEYLTTLESHLDVNGVEGNRYVMKSNAGTSSFEQARQSPIEMVESGPVGGVFGAARVGTNIGEPNVISFDMGGTTAKTSLIEDGNVDIGTEYWLESSRQHEGYPLQIPVVDIVEIGAGGGSIAWIDQGGSINVGPESAGADPGPACYGQGGTEPTVTDVNLLTGRLNPEYFLGGEMALDVDQAEAALEPVADEFGTSVRETAHGILRVVNSNMANALKQVSLQRGYDPRQFAMVASGGAGGLHAAALGRDLGVKEVIIPRAPGQFSAWGMLLTDLRRDYVRTWVRPFEREAAPAVNERFAELADRAVAEFGEEDIPPADVSLELSVDLRYTGQEHTVQTPVPVGNDGTDSTVSAASGETLLTADAIGATIDRFHDRHEQAYTFSLEDPVELVNVRLAATAEAAKPTIEPVSRDGTVAGATKASRAVDFDREGTHETTVYERDSIPIDEPVSGPAIIEEPACTTLVHPGQGFRLDEYANVRITEETQ</sequence>
<evidence type="ECO:0000313" key="4">
    <source>
        <dbReference type="EMBL" id="MCU4753203.1"/>
    </source>
</evidence>
<dbReference type="Pfam" id="PF01968">
    <property type="entry name" value="Hydantoinase_A"/>
    <property type="match status" value="1"/>
</dbReference>
<gene>
    <name evidence="4" type="ORF">OB919_14655</name>
</gene>
<reference evidence="4 5" key="1">
    <citation type="submission" date="2022-09" db="EMBL/GenBank/DDBJ databases">
        <title>Enrichment on poylsaccharides allowed isolation of novel metabolic and taxonomic groups of Haloarchaea.</title>
        <authorList>
            <person name="Sorokin D.Y."/>
            <person name="Elcheninov A.G."/>
            <person name="Khizhniak T.V."/>
            <person name="Kolganova T.V."/>
            <person name="Kublanov I.V."/>
        </authorList>
    </citation>
    <scope>NUCLEOTIDE SEQUENCE [LARGE SCALE GENOMIC DNA]</scope>
    <source>
        <strain evidence="4 5">AArc-curdl1</strain>
    </source>
</reference>